<dbReference type="InterPro" id="IPR015915">
    <property type="entry name" value="Kelch-typ_b-propeller"/>
</dbReference>
<dbReference type="PANTHER" id="PTHR46376:SF2">
    <property type="entry name" value="DISTRACTED, ISOFORM B"/>
    <property type="match status" value="1"/>
</dbReference>
<evidence type="ECO:0000256" key="4">
    <source>
        <dbReference type="PROSITE-ProRule" id="PRU00059"/>
    </source>
</evidence>
<feature type="non-terminal residue" evidence="7">
    <location>
        <position position="607"/>
    </location>
</feature>
<evidence type="ECO:0000313" key="7">
    <source>
        <dbReference type="EMBL" id="KAK8372670.1"/>
    </source>
</evidence>
<feature type="region of interest" description="Disordered" evidence="5">
    <location>
        <begin position="279"/>
        <end position="307"/>
    </location>
</feature>
<feature type="region of interest" description="Disordered" evidence="5">
    <location>
        <begin position="351"/>
        <end position="395"/>
    </location>
</feature>
<dbReference type="Pfam" id="PF00431">
    <property type="entry name" value="CUB"/>
    <property type="match status" value="1"/>
</dbReference>
<organism evidence="7 8">
    <name type="scientific">Scylla paramamosain</name>
    <name type="common">Mud crab</name>
    <dbReference type="NCBI Taxonomy" id="85552"/>
    <lineage>
        <taxon>Eukaryota</taxon>
        <taxon>Metazoa</taxon>
        <taxon>Ecdysozoa</taxon>
        <taxon>Arthropoda</taxon>
        <taxon>Crustacea</taxon>
        <taxon>Multicrustacea</taxon>
        <taxon>Malacostraca</taxon>
        <taxon>Eumalacostraca</taxon>
        <taxon>Eucarida</taxon>
        <taxon>Decapoda</taxon>
        <taxon>Pleocyemata</taxon>
        <taxon>Brachyura</taxon>
        <taxon>Eubrachyura</taxon>
        <taxon>Portunoidea</taxon>
        <taxon>Portunidae</taxon>
        <taxon>Portuninae</taxon>
        <taxon>Scylla</taxon>
    </lineage>
</organism>
<dbReference type="SUPFAM" id="SSF117281">
    <property type="entry name" value="Kelch motif"/>
    <property type="match status" value="1"/>
</dbReference>
<dbReference type="GO" id="GO:0005794">
    <property type="term" value="C:Golgi apparatus"/>
    <property type="evidence" value="ECO:0007669"/>
    <property type="project" value="TreeGrafter"/>
</dbReference>
<dbReference type="PROSITE" id="PS00022">
    <property type="entry name" value="EGF_1"/>
    <property type="match status" value="1"/>
</dbReference>
<feature type="compositionally biased region" description="Polar residues" evidence="5">
    <location>
        <begin position="243"/>
        <end position="254"/>
    </location>
</feature>
<feature type="domain" description="CUB" evidence="6">
    <location>
        <begin position="1"/>
        <end position="64"/>
    </location>
</feature>
<dbReference type="Proteomes" id="UP001487740">
    <property type="component" value="Unassembled WGS sequence"/>
</dbReference>
<keyword evidence="8" id="KW-1185">Reference proteome</keyword>
<evidence type="ECO:0000256" key="1">
    <source>
        <dbReference type="ARBA" id="ARBA00022441"/>
    </source>
</evidence>
<comment type="caution">
    <text evidence="7">The sequence shown here is derived from an EMBL/GenBank/DDBJ whole genome shotgun (WGS) entry which is preliminary data.</text>
</comment>
<dbReference type="CDD" id="cd00041">
    <property type="entry name" value="CUB"/>
    <property type="match status" value="1"/>
</dbReference>
<evidence type="ECO:0000256" key="2">
    <source>
        <dbReference type="ARBA" id="ARBA00022737"/>
    </source>
</evidence>
<evidence type="ECO:0000259" key="6">
    <source>
        <dbReference type="PROSITE" id="PS01180"/>
    </source>
</evidence>
<accession>A0AAW0SBJ5</accession>
<evidence type="ECO:0000256" key="3">
    <source>
        <dbReference type="ARBA" id="ARBA00023157"/>
    </source>
</evidence>
<proteinExistence type="predicted"/>
<protein>
    <recommendedName>
        <fullName evidence="6">CUB domain-containing protein</fullName>
    </recommendedName>
</protein>
<keyword evidence="1" id="KW-0880">Kelch repeat</keyword>
<evidence type="ECO:0000256" key="5">
    <source>
        <dbReference type="SAM" id="MobiDB-lite"/>
    </source>
</evidence>
<dbReference type="InterPro" id="IPR056737">
    <property type="entry name" value="Beta-prop_ATRN-MKLN-like"/>
</dbReference>
<dbReference type="Gene3D" id="2.60.120.290">
    <property type="entry name" value="Spermadhesin, CUB domain"/>
    <property type="match status" value="1"/>
</dbReference>
<evidence type="ECO:0000313" key="8">
    <source>
        <dbReference type="Proteomes" id="UP001487740"/>
    </source>
</evidence>
<dbReference type="InterPro" id="IPR035914">
    <property type="entry name" value="Sperma_CUB_dom_sf"/>
</dbReference>
<keyword evidence="3" id="KW-1015">Disulfide bond</keyword>
<dbReference type="EMBL" id="JARAKH010001672">
    <property type="protein sequence ID" value="KAK8372670.1"/>
    <property type="molecule type" value="Genomic_DNA"/>
</dbReference>
<sequence length="607" mass="66416">METECSYDHLYIHDGHTFDAPLLGVFSGNTTPPPLTAASGAMLIMLYSDTNYALAGFEAFYFITDCPLNCSGHGKCVSGQCQCDLDFTGPGCEFEHCPDNCGLGQRRGHCAKSPRTLGAPRPAPYCMCSNEYYGDSCSLYDGGDGGDGAFAGEEGAWYWLWRGAGPGRGRTSHAAVYLPHLDQLFVYGGFDLNEALGDLMIFDIRESLWLKPGDPADEELLNRRKKARQTARMTAKERESIRLTATSPQSQTSTRFDHLTFSKSGNNTVSVKRTRRNTLGDAASAGGGGAQEGRPSSLPPSPGPRYGHAMERFGFHFVLFGGKTDKGEVSNELWLYNTTLNTWRLIAPTTTTAKTTSTGQTTAPTTPAGGEETDETSDHPPDPPEPPMDDQPPGLMHASLTLVDEKWIYLFGGSLPHGEFSSLMFRMDLTSLRVWERVLVLGGSELDVRVVGHSTVYHAQTRSLLVYGGIRVNMARFSNLTDQLLIFSIDHQFWSLVQYPRPRGRHSDRHIPLKRAFHSAVIAGTYMVVMGGYVHIHNEDERCYDQEVYLYHLGCHVWVSHKRSHAAGGGGGGGDATGATGSSGEVSNYNIRLDVMELVGFVEKVLA</sequence>
<dbReference type="PROSITE" id="PS01180">
    <property type="entry name" value="CUB"/>
    <property type="match status" value="1"/>
</dbReference>
<dbReference type="PANTHER" id="PTHR46376">
    <property type="entry name" value="LEUCINE-ZIPPER-LIKE TRANSCRIPTIONAL REGULATOR 1"/>
    <property type="match status" value="1"/>
</dbReference>
<dbReference type="Gene3D" id="2.120.10.80">
    <property type="entry name" value="Kelch-type beta propeller"/>
    <property type="match status" value="3"/>
</dbReference>
<feature type="compositionally biased region" description="Low complexity" evidence="5">
    <location>
        <begin position="351"/>
        <end position="370"/>
    </location>
</feature>
<gene>
    <name evidence="7" type="ORF">O3P69_011720</name>
</gene>
<dbReference type="AlphaFoldDB" id="A0AAW0SBJ5"/>
<dbReference type="Pfam" id="PF23106">
    <property type="entry name" value="EGF_Teneurin"/>
    <property type="match status" value="1"/>
</dbReference>
<dbReference type="SUPFAM" id="SSF49854">
    <property type="entry name" value="Spermadhesin, CUB domain"/>
    <property type="match status" value="1"/>
</dbReference>
<feature type="region of interest" description="Disordered" evidence="5">
    <location>
        <begin position="228"/>
        <end position="261"/>
    </location>
</feature>
<dbReference type="Pfam" id="PF24981">
    <property type="entry name" value="Beta-prop_ATRN-LZTR1"/>
    <property type="match status" value="1"/>
</dbReference>
<keyword evidence="2" id="KW-0677">Repeat</keyword>
<name>A0AAW0SBJ5_SCYPA</name>
<dbReference type="InterPro" id="IPR000859">
    <property type="entry name" value="CUB_dom"/>
</dbReference>
<dbReference type="Gene3D" id="2.10.25.10">
    <property type="entry name" value="Laminin"/>
    <property type="match status" value="1"/>
</dbReference>
<dbReference type="InterPro" id="IPR051568">
    <property type="entry name" value="LZTR1/Attractin"/>
</dbReference>
<dbReference type="InterPro" id="IPR000742">
    <property type="entry name" value="EGF"/>
</dbReference>
<reference evidence="7 8" key="1">
    <citation type="submission" date="2023-03" db="EMBL/GenBank/DDBJ databases">
        <title>High-quality genome of Scylla paramamosain provides insights in environmental adaptation.</title>
        <authorList>
            <person name="Zhang L."/>
        </authorList>
    </citation>
    <scope>NUCLEOTIDE SEQUENCE [LARGE SCALE GENOMIC DNA]</scope>
    <source>
        <strain evidence="7">LZ_2023a</strain>
        <tissue evidence="7">Muscle</tissue>
    </source>
</reference>
<comment type="caution">
    <text evidence="4">Lacks conserved residue(s) required for the propagation of feature annotation.</text>
</comment>